<evidence type="ECO:0000313" key="2">
    <source>
        <dbReference type="Proteomes" id="UP000033648"/>
    </source>
</evidence>
<accession>A0A0F4KRE5</accession>
<dbReference type="OrthoDB" id="5291250at2"/>
<gene>
    <name evidence="1" type="primary">cas7</name>
    <name evidence="1" type="ORF">JF69_13410</name>
</gene>
<sequence length="382" mass="42489">MYMDIYAIQNVPPSNINRDETGNPKTALYGGFLRSRVSSQAWKQSMRHTFCERMGKDHVGKRTKNAVQEIVDAMLDHRPDCDEEKASKYVTLIFKAIGVKTKPSKRAGAASGKPATDYLIYLANTEIDQLALLALEWMDQGKKTAQKPDSDMQNTVEDIFHNEQAVDIALFGRMLADAPDLNTDASAQVAHAISVDAIRPEYDFFTAKDDCSENDNAGAAMMDSVGFNSSTLYRYANVNLTALCEQLDDIEVASKAASVFAEAFIRSMPSGKQNSYGNRTLPETCIVVFRDNQPINAVEAFEKPVRPSEDKSISQIASLRLIEELHRIEKAYDEKPKHAWVTSTIVSSDDLESDEQLVSLTALINQVGAETKNELKQCEQNR</sequence>
<dbReference type="NCBIfam" id="TIGR01869">
    <property type="entry name" value="casC_Cse4"/>
    <property type="match status" value="1"/>
</dbReference>
<dbReference type="InterPro" id="IPR010148">
    <property type="entry name" value="CRISPR-assoc_prot_CT1975"/>
</dbReference>
<proteinExistence type="predicted"/>
<reference evidence="1 2" key="1">
    <citation type="submission" date="2014-12" db="EMBL/GenBank/DDBJ databases">
        <title>Comparative genomics of the lactic acid bacteria isolated from the honey bee gut.</title>
        <authorList>
            <person name="Ellegaard K.M."/>
            <person name="Tamarit D."/>
            <person name="Javelind E."/>
            <person name="Olofsson T."/>
            <person name="Andersson S.G."/>
            <person name="Vasquez A."/>
        </authorList>
    </citation>
    <scope>NUCLEOTIDE SEQUENCE [LARGE SCALE GENOMIC DNA]</scope>
    <source>
        <strain evidence="1 2">Bin2</strain>
    </source>
</reference>
<comment type="caution">
    <text evidence="1">The sequence shown here is derived from an EMBL/GenBank/DDBJ whole genome shotgun (WGS) entry which is preliminary data.</text>
</comment>
<name>A0A0F4KRE5_9BIFI</name>
<evidence type="ECO:0000313" key="1">
    <source>
        <dbReference type="EMBL" id="KJY49247.1"/>
    </source>
</evidence>
<dbReference type="EMBL" id="JWME01000013">
    <property type="protein sequence ID" value="KJY49247.1"/>
    <property type="molecule type" value="Genomic_DNA"/>
</dbReference>
<organism evidence="1 2">
    <name type="scientific">Bifidobacterium asteroides</name>
    <dbReference type="NCBI Taxonomy" id="1684"/>
    <lineage>
        <taxon>Bacteria</taxon>
        <taxon>Bacillati</taxon>
        <taxon>Actinomycetota</taxon>
        <taxon>Actinomycetes</taxon>
        <taxon>Bifidobacteriales</taxon>
        <taxon>Bifidobacteriaceae</taxon>
        <taxon>Bifidobacterium</taxon>
    </lineage>
</organism>
<protein>
    <submittedName>
        <fullName evidence="1">CRISPR-associated protein cas7</fullName>
    </submittedName>
</protein>
<dbReference type="Pfam" id="PF09344">
    <property type="entry name" value="Cas_CT1975"/>
    <property type="match status" value="1"/>
</dbReference>
<dbReference type="Proteomes" id="UP000033648">
    <property type="component" value="Unassembled WGS sequence"/>
</dbReference>
<dbReference type="AlphaFoldDB" id="A0A0F4KRE5"/>
<dbReference type="PATRIC" id="fig|1684.4.peg.1443"/>